<name>A0A820RI10_9BILA</name>
<evidence type="ECO:0000313" key="3">
    <source>
        <dbReference type="Proteomes" id="UP000663881"/>
    </source>
</evidence>
<protein>
    <submittedName>
        <fullName evidence="2">Uncharacterized protein</fullName>
    </submittedName>
</protein>
<evidence type="ECO:0000256" key="1">
    <source>
        <dbReference type="SAM" id="SignalP"/>
    </source>
</evidence>
<dbReference type="EMBL" id="CAJOAY010033346">
    <property type="protein sequence ID" value="CAF4438118.1"/>
    <property type="molecule type" value="Genomic_DNA"/>
</dbReference>
<feature type="non-terminal residue" evidence="2">
    <location>
        <position position="1"/>
    </location>
</feature>
<sequence>MISYIVVLAMILTIGHIEIVNGLNCTANEKQVQCAPQLSCQPSCKELKGT</sequence>
<organism evidence="2 3">
    <name type="scientific">Adineta steineri</name>
    <dbReference type="NCBI Taxonomy" id="433720"/>
    <lineage>
        <taxon>Eukaryota</taxon>
        <taxon>Metazoa</taxon>
        <taxon>Spiralia</taxon>
        <taxon>Gnathifera</taxon>
        <taxon>Rotifera</taxon>
        <taxon>Eurotatoria</taxon>
        <taxon>Bdelloidea</taxon>
        <taxon>Adinetida</taxon>
        <taxon>Adinetidae</taxon>
        <taxon>Adineta</taxon>
    </lineage>
</organism>
<reference evidence="2" key="1">
    <citation type="submission" date="2021-02" db="EMBL/GenBank/DDBJ databases">
        <authorList>
            <person name="Nowell W R."/>
        </authorList>
    </citation>
    <scope>NUCLEOTIDE SEQUENCE</scope>
</reference>
<dbReference type="AlphaFoldDB" id="A0A820RI10"/>
<evidence type="ECO:0000313" key="2">
    <source>
        <dbReference type="EMBL" id="CAF4438118.1"/>
    </source>
</evidence>
<keyword evidence="1" id="KW-0732">Signal</keyword>
<dbReference type="Proteomes" id="UP000663881">
    <property type="component" value="Unassembled WGS sequence"/>
</dbReference>
<feature type="chain" id="PRO_5032822265" evidence="1">
    <location>
        <begin position="23"/>
        <end position="50"/>
    </location>
</feature>
<feature type="signal peptide" evidence="1">
    <location>
        <begin position="1"/>
        <end position="22"/>
    </location>
</feature>
<accession>A0A820RI10</accession>
<comment type="caution">
    <text evidence="2">The sequence shown here is derived from an EMBL/GenBank/DDBJ whole genome shotgun (WGS) entry which is preliminary data.</text>
</comment>
<proteinExistence type="predicted"/>
<gene>
    <name evidence="2" type="ORF">OKA104_LOCUS53465</name>
</gene>